<comment type="subcellular location">
    <subcellularLocation>
        <location evidence="10">Cell membrane</location>
    </subcellularLocation>
</comment>
<sequence length="442" mass="48510">MSERWARAVLNTYRLAGAAVFPLIGTYVGWRASRGKEDRLRRRERYGRASKPRPPGPIIWVHAASVGETNAIVPLVRRILDYGVNVVLTTGTVTSAQVADEVLGDSVIHQYVPLDLKPAVSRFLDHWEPDLAIIAESEIWPMTILELGERRVPQVLVNGRLSDRSYRSWKKRAFLAEALFENLAHVVAQSELDGERFQSLGARPVTVSGNLKVDVTPPEADEAALSALRDQIGKRPTWAAISTHDGEEKVAAEVHLALLRARHPELLTIVVPRHPERAAAIEAEIAAMGLKTARRSSGDRITPETDVLVGDTIGEMGLYLRLTEIAFVGRSLTAEGGQNPLEPAMLETAVLAGRNVQNFRDSYQRLIDSGGARLVRDRDMLTGAVNYLLCNEAARRDMISAAAATVGDMRGALARTLKALDPFIHPLVVKSRLDGTNGMRGR</sequence>
<dbReference type="FunFam" id="3.40.50.11720:FF:000001">
    <property type="entry name" value="3-deoxy-D-manno-octulosonic acid transferase"/>
    <property type="match status" value="1"/>
</dbReference>
<dbReference type="PANTHER" id="PTHR42755">
    <property type="entry name" value="3-DEOXY-MANNO-OCTULOSONATE CYTIDYLYLTRANSFERASE"/>
    <property type="match status" value="1"/>
</dbReference>
<dbReference type="InterPro" id="IPR039901">
    <property type="entry name" value="Kdotransferase"/>
</dbReference>
<dbReference type="EMBL" id="PXYK01000008">
    <property type="protein sequence ID" value="PSJ61111.1"/>
    <property type="molecule type" value="Genomic_DNA"/>
</dbReference>
<dbReference type="NCBIfam" id="NF004387">
    <property type="entry name" value="PRK05749.1-3"/>
    <property type="match status" value="1"/>
</dbReference>
<evidence type="ECO:0000256" key="4">
    <source>
        <dbReference type="ARBA" id="ARBA00019077"/>
    </source>
</evidence>
<dbReference type="EC" id="2.4.99.12" evidence="3 10"/>
<keyword evidence="10" id="KW-0448">Lipopolysaccharide biosynthesis</keyword>
<organism evidence="12 13">
    <name type="scientific">Kumtagia ephedrae</name>
    <dbReference type="NCBI Taxonomy" id="2116701"/>
    <lineage>
        <taxon>Bacteria</taxon>
        <taxon>Pseudomonadati</taxon>
        <taxon>Pseudomonadota</taxon>
        <taxon>Alphaproteobacteria</taxon>
        <taxon>Hyphomicrobiales</taxon>
        <taxon>Phyllobacteriaceae</taxon>
        <taxon>Kumtagia</taxon>
    </lineage>
</organism>
<evidence type="ECO:0000256" key="8">
    <source>
        <dbReference type="PIRSR" id="PIRSR639901-1"/>
    </source>
</evidence>
<evidence type="ECO:0000313" key="13">
    <source>
        <dbReference type="Proteomes" id="UP000241229"/>
    </source>
</evidence>
<keyword evidence="13" id="KW-1185">Reference proteome</keyword>
<keyword evidence="10" id="KW-1003">Cell membrane</keyword>
<dbReference type="InterPro" id="IPR038107">
    <property type="entry name" value="Glycos_transf_N_sf"/>
</dbReference>
<feature type="site" description="Transition state stabilizer" evidence="9">
    <location>
        <position position="136"/>
    </location>
</feature>
<dbReference type="GO" id="GO:0043842">
    <property type="term" value="F:Kdo transferase activity"/>
    <property type="evidence" value="ECO:0007669"/>
    <property type="project" value="UniProtKB-EC"/>
</dbReference>
<evidence type="ECO:0000256" key="5">
    <source>
        <dbReference type="ARBA" id="ARBA00022679"/>
    </source>
</evidence>
<dbReference type="PANTHER" id="PTHR42755:SF1">
    <property type="entry name" value="3-DEOXY-D-MANNO-OCTULOSONIC ACID TRANSFERASE, MITOCHONDRIAL-RELATED"/>
    <property type="match status" value="1"/>
</dbReference>
<protein>
    <recommendedName>
        <fullName evidence="4 10">3-deoxy-D-manno-octulosonic acid transferase</fullName>
        <shortName evidence="10">Kdo transferase</shortName>
        <ecNumber evidence="3 10">2.4.99.12</ecNumber>
    </recommendedName>
    <alternativeName>
        <fullName evidence="6 10">Lipid IV(A) 3-deoxy-D-manno-octulosonic acid transferase</fullName>
    </alternativeName>
</protein>
<evidence type="ECO:0000259" key="11">
    <source>
        <dbReference type="Pfam" id="PF04413"/>
    </source>
</evidence>
<comment type="similarity">
    <text evidence="10">Belongs to the glycosyltransferase group 1 family.</text>
</comment>
<feature type="active site" description="Proton acceptor" evidence="8">
    <location>
        <position position="68"/>
    </location>
</feature>
<feature type="transmembrane region" description="Helical" evidence="10">
    <location>
        <begin position="12"/>
        <end position="33"/>
    </location>
</feature>
<dbReference type="OrthoDB" id="9789797at2"/>
<dbReference type="GO" id="GO:0005886">
    <property type="term" value="C:plasma membrane"/>
    <property type="evidence" value="ECO:0007669"/>
    <property type="project" value="UniProtKB-SubCell"/>
</dbReference>
<keyword evidence="10" id="KW-0812">Transmembrane</keyword>
<feature type="domain" description="3-deoxy-D-manno-octulosonic-acid transferase N-terminal" evidence="11">
    <location>
        <begin position="42"/>
        <end position="214"/>
    </location>
</feature>
<evidence type="ECO:0000256" key="3">
    <source>
        <dbReference type="ARBA" id="ARBA00012621"/>
    </source>
</evidence>
<keyword evidence="5 10" id="KW-0808">Transferase</keyword>
<dbReference type="Proteomes" id="UP000241229">
    <property type="component" value="Unassembled WGS sequence"/>
</dbReference>
<evidence type="ECO:0000256" key="7">
    <source>
        <dbReference type="ARBA" id="ARBA00049183"/>
    </source>
</evidence>
<dbReference type="RefSeq" id="WP_106772116.1">
    <property type="nucleotide sequence ID" value="NZ_PXYK01000008.1"/>
</dbReference>
<comment type="catalytic activity">
    <reaction evidence="7 10">
        <text>lipid IVA (E. coli) + CMP-3-deoxy-beta-D-manno-octulosonate = alpha-Kdo-(2-&gt;6)-lipid IVA (E. coli) + CMP + H(+)</text>
        <dbReference type="Rhea" id="RHEA:28066"/>
        <dbReference type="ChEBI" id="CHEBI:15378"/>
        <dbReference type="ChEBI" id="CHEBI:58603"/>
        <dbReference type="ChEBI" id="CHEBI:60364"/>
        <dbReference type="ChEBI" id="CHEBI:60377"/>
        <dbReference type="ChEBI" id="CHEBI:85987"/>
        <dbReference type="EC" id="2.4.99.12"/>
    </reaction>
</comment>
<comment type="function">
    <text evidence="1 10">Involved in lipopolysaccharide (LPS) biosynthesis. Catalyzes the transfer of 3-deoxy-D-manno-octulosonate (Kdo) residue(s) from CMP-Kdo to lipid IV(A), the tetraacyldisaccharide-1,4'-bisphosphate precursor of lipid A.</text>
</comment>
<dbReference type="GO" id="GO:0009244">
    <property type="term" value="P:lipopolysaccharide core region biosynthetic process"/>
    <property type="evidence" value="ECO:0007669"/>
    <property type="project" value="UniProtKB-UniRule"/>
</dbReference>
<comment type="caution">
    <text evidence="12">The sequence shown here is derived from an EMBL/GenBank/DDBJ whole genome shotgun (WGS) entry which is preliminary data.</text>
</comment>
<evidence type="ECO:0000256" key="1">
    <source>
        <dbReference type="ARBA" id="ARBA00003394"/>
    </source>
</evidence>
<dbReference type="Gene3D" id="3.40.50.2000">
    <property type="entry name" value="Glycogen Phosphorylase B"/>
    <property type="match status" value="1"/>
</dbReference>
<dbReference type="SUPFAM" id="SSF53756">
    <property type="entry name" value="UDP-Glycosyltransferase/glycogen phosphorylase"/>
    <property type="match status" value="1"/>
</dbReference>
<evidence type="ECO:0000256" key="2">
    <source>
        <dbReference type="ARBA" id="ARBA00004713"/>
    </source>
</evidence>
<evidence type="ECO:0000256" key="10">
    <source>
        <dbReference type="RuleBase" id="RU365103"/>
    </source>
</evidence>
<accession>A0A2P7SFK6</accession>
<keyword evidence="10" id="KW-1133">Transmembrane helix</keyword>
<dbReference type="UniPathway" id="UPA00958"/>
<evidence type="ECO:0000256" key="6">
    <source>
        <dbReference type="ARBA" id="ARBA00031445"/>
    </source>
</evidence>
<dbReference type="Gene3D" id="3.40.50.11720">
    <property type="entry name" value="3-Deoxy-D-manno-octulosonic-acid transferase, N-terminal domain"/>
    <property type="match status" value="1"/>
</dbReference>
<evidence type="ECO:0000256" key="9">
    <source>
        <dbReference type="PIRSR" id="PIRSR639901-2"/>
    </source>
</evidence>
<proteinExistence type="inferred from homology"/>
<dbReference type="Pfam" id="PF04413">
    <property type="entry name" value="Glycos_transf_N"/>
    <property type="match status" value="1"/>
</dbReference>
<name>A0A2P7SFK6_9HYPH</name>
<comment type="pathway">
    <text evidence="2 10">Bacterial outer membrane biogenesis; LPS core biosynthesis.</text>
</comment>
<dbReference type="InterPro" id="IPR007507">
    <property type="entry name" value="Glycos_transf_N"/>
</dbReference>
<keyword evidence="10" id="KW-0472">Membrane</keyword>
<evidence type="ECO:0000313" key="12">
    <source>
        <dbReference type="EMBL" id="PSJ61111.1"/>
    </source>
</evidence>
<dbReference type="GO" id="GO:0009245">
    <property type="term" value="P:lipid A biosynthetic process"/>
    <property type="evidence" value="ECO:0007669"/>
    <property type="project" value="TreeGrafter"/>
</dbReference>
<feature type="site" description="Transition state stabilizer" evidence="9">
    <location>
        <position position="212"/>
    </location>
</feature>
<dbReference type="AlphaFoldDB" id="A0A2P7SFK6"/>
<reference evidence="12 13" key="1">
    <citation type="submission" date="2018-03" db="EMBL/GenBank/DDBJ databases">
        <title>The draft genome of Mesorhizobium sp. 6GN-30.</title>
        <authorList>
            <person name="Liu L."/>
            <person name="Li L."/>
            <person name="Wang T."/>
            <person name="Zhang X."/>
            <person name="Liang L."/>
        </authorList>
    </citation>
    <scope>NUCLEOTIDE SEQUENCE [LARGE SCALE GENOMIC DNA]</scope>
    <source>
        <strain evidence="12 13">6GN30</strain>
    </source>
</reference>
<gene>
    <name evidence="12" type="ORF">C7I84_10475</name>
</gene>